<gene>
    <name evidence="1" type="ORF">MAR_019229</name>
</gene>
<keyword evidence="2" id="KW-1185">Reference proteome</keyword>
<sequence length="154" mass="17437">MSLHTYLKEEGFAGVTIVALLSLTGKRLKVKSQAGVTLNPETACQELGLFDKMGGEDTSRLIVRIKWIEHIMYQGVAEEKSMFALPKSPDSSDKKAGVVQQRYHTMCKCLVPYIACHLIHQIKQSFRALKKLNIMAHKRLTCNPDRHFNSRHIS</sequence>
<dbReference type="Proteomes" id="UP001164746">
    <property type="component" value="Chromosome 6"/>
</dbReference>
<evidence type="ECO:0000313" key="2">
    <source>
        <dbReference type="Proteomes" id="UP001164746"/>
    </source>
</evidence>
<accession>A0ABY7EKH1</accession>
<proteinExistence type="predicted"/>
<dbReference type="EMBL" id="CP111017">
    <property type="protein sequence ID" value="WAR09271.1"/>
    <property type="molecule type" value="Genomic_DNA"/>
</dbReference>
<reference evidence="1" key="1">
    <citation type="submission" date="2022-11" db="EMBL/GenBank/DDBJ databases">
        <title>Centuries of genome instability and evolution in soft-shell clam transmissible cancer (bioRxiv).</title>
        <authorList>
            <person name="Hart S.F.M."/>
            <person name="Yonemitsu M.A."/>
            <person name="Giersch R.M."/>
            <person name="Beal B.F."/>
            <person name="Arriagada G."/>
            <person name="Davis B.W."/>
            <person name="Ostrander E.A."/>
            <person name="Goff S.P."/>
            <person name="Metzger M.J."/>
        </authorList>
    </citation>
    <scope>NUCLEOTIDE SEQUENCE</scope>
    <source>
        <strain evidence="1">MELC-2E11</strain>
        <tissue evidence="1">Siphon/mantle</tissue>
    </source>
</reference>
<evidence type="ECO:0000313" key="1">
    <source>
        <dbReference type="EMBL" id="WAR09271.1"/>
    </source>
</evidence>
<name>A0ABY7EKH1_MYAAR</name>
<protein>
    <submittedName>
        <fullName evidence="1">Uncharacterized protein</fullName>
    </submittedName>
</protein>
<organism evidence="1 2">
    <name type="scientific">Mya arenaria</name>
    <name type="common">Soft-shell clam</name>
    <dbReference type="NCBI Taxonomy" id="6604"/>
    <lineage>
        <taxon>Eukaryota</taxon>
        <taxon>Metazoa</taxon>
        <taxon>Spiralia</taxon>
        <taxon>Lophotrochozoa</taxon>
        <taxon>Mollusca</taxon>
        <taxon>Bivalvia</taxon>
        <taxon>Autobranchia</taxon>
        <taxon>Heteroconchia</taxon>
        <taxon>Euheterodonta</taxon>
        <taxon>Imparidentia</taxon>
        <taxon>Neoheterodontei</taxon>
        <taxon>Myida</taxon>
        <taxon>Myoidea</taxon>
        <taxon>Myidae</taxon>
        <taxon>Mya</taxon>
    </lineage>
</organism>